<evidence type="ECO:0000313" key="2">
    <source>
        <dbReference type="EMBL" id="CAL5222500.1"/>
    </source>
</evidence>
<gene>
    <name evidence="2" type="primary">g4874</name>
    <name evidence="2" type="ORF">VP750_LOCUS4159</name>
</gene>
<evidence type="ECO:0000313" key="3">
    <source>
        <dbReference type="Proteomes" id="UP001497392"/>
    </source>
</evidence>
<reference evidence="2 3" key="1">
    <citation type="submission" date="2024-06" db="EMBL/GenBank/DDBJ databases">
        <authorList>
            <person name="Kraege A."/>
            <person name="Thomma B."/>
        </authorList>
    </citation>
    <scope>NUCLEOTIDE SEQUENCE [LARGE SCALE GENOMIC DNA]</scope>
</reference>
<feature type="region of interest" description="Disordered" evidence="1">
    <location>
        <begin position="45"/>
        <end position="198"/>
    </location>
</feature>
<feature type="compositionally biased region" description="Low complexity" evidence="1">
    <location>
        <begin position="49"/>
        <end position="66"/>
    </location>
</feature>
<feature type="compositionally biased region" description="Low complexity" evidence="1">
    <location>
        <begin position="93"/>
        <end position="102"/>
    </location>
</feature>
<proteinExistence type="predicted"/>
<comment type="caution">
    <text evidence="2">The sequence shown here is derived from an EMBL/GenBank/DDBJ whole genome shotgun (WGS) entry which is preliminary data.</text>
</comment>
<sequence>MSAVVRFRNLSPREGAEERPQLLRHAAAIACIGLLQLAHPVWADEQSGPLATPSTDSAASSLSASAADDKTRLVRSQLLQDGASDVQPPSAPAPGAAVPSSSIVQGQGAPEPKPASPAPAEVSEPASANNAESRPAQSPSAQPSASSSAPAPLKESGAPQQNGSKSIRQEETEKEAKKLLDEEEERRKTRRRKKGRIRELEEIRAELAEKELVLLGKEQELLERDQSVQVLREELDLERKLRTLLTKEKEKAEEEAALAMGLCTGGSIF</sequence>
<evidence type="ECO:0000256" key="1">
    <source>
        <dbReference type="SAM" id="MobiDB-lite"/>
    </source>
</evidence>
<feature type="compositionally biased region" description="Low complexity" evidence="1">
    <location>
        <begin position="118"/>
        <end position="128"/>
    </location>
</feature>
<accession>A0ABP1FRD2</accession>
<feature type="compositionally biased region" description="Low complexity" evidence="1">
    <location>
        <begin position="135"/>
        <end position="152"/>
    </location>
</feature>
<dbReference type="EMBL" id="CAXHTA020000007">
    <property type="protein sequence ID" value="CAL5222500.1"/>
    <property type="molecule type" value="Genomic_DNA"/>
</dbReference>
<dbReference type="Proteomes" id="UP001497392">
    <property type="component" value="Unassembled WGS sequence"/>
</dbReference>
<protein>
    <submittedName>
        <fullName evidence="2">G4874 protein</fullName>
    </submittedName>
</protein>
<feature type="compositionally biased region" description="Basic and acidic residues" evidence="1">
    <location>
        <begin position="167"/>
        <end position="180"/>
    </location>
</feature>
<organism evidence="2 3">
    <name type="scientific">Coccomyxa viridis</name>
    <dbReference type="NCBI Taxonomy" id="1274662"/>
    <lineage>
        <taxon>Eukaryota</taxon>
        <taxon>Viridiplantae</taxon>
        <taxon>Chlorophyta</taxon>
        <taxon>core chlorophytes</taxon>
        <taxon>Trebouxiophyceae</taxon>
        <taxon>Trebouxiophyceae incertae sedis</taxon>
        <taxon>Coccomyxaceae</taxon>
        <taxon>Coccomyxa</taxon>
    </lineage>
</organism>
<name>A0ABP1FRD2_9CHLO</name>
<keyword evidence="3" id="KW-1185">Reference proteome</keyword>